<feature type="region of interest" description="Disordered" evidence="5">
    <location>
        <begin position="387"/>
        <end position="424"/>
    </location>
</feature>
<dbReference type="EMBL" id="CAJVPP010003803">
    <property type="protein sequence ID" value="CAG8637511.1"/>
    <property type="molecule type" value="Genomic_DNA"/>
</dbReference>
<dbReference type="GO" id="GO:0006635">
    <property type="term" value="P:fatty acid beta-oxidation"/>
    <property type="evidence" value="ECO:0007669"/>
    <property type="project" value="TreeGrafter"/>
</dbReference>
<keyword evidence="3 6" id="KW-1133">Transmembrane helix</keyword>
<evidence type="ECO:0000313" key="9">
    <source>
        <dbReference type="Proteomes" id="UP000789375"/>
    </source>
</evidence>
<comment type="caution">
    <text evidence="8">The sequence shown here is derived from an EMBL/GenBank/DDBJ whole genome shotgun (WGS) entry which is preliminary data.</text>
</comment>
<evidence type="ECO:0000256" key="5">
    <source>
        <dbReference type="SAM" id="MobiDB-lite"/>
    </source>
</evidence>
<dbReference type="AlphaFoldDB" id="A0A9N9GXV5"/>
<protein>
    <submittedName>
        <fullName evidence="8">11749_t:CDS:1</fullName>
    </submittedName>
</protein>
<evidence type="ECO:0000256" key="3">
    <source>
        <dbReference type="ARBA" id="ARBA00022989"/>
    </source>
</evidence>
<feature type="region of interest" description="Disordered" evidence="5">
    <location>
        <begin position="450"/>
        <end position="478"/>
    </location>
</feature>
<dbReference type="GO" id="GO:0015910">
    <property type="term" value="P:long-chain fatty acid import into peroxisome"/>
    <property type="evidence" value="ECO:0007669"/>
    <property type="project" value="TreeGrafter"/>
</dbReference>
<dbReference type="InterPro" id="IPR050835">
    <property type="entry name" value="ABC_transporter_sub-D"/>
</dbReference>
<dbReference type="InterPro" id="IPR011527">
    <property type="entry name" value="ABC1_TM_dom"/>
</dbReference>
<dbReference type="GO" id="GO:0140359">
    <property type="term" value="F:ABC-type transporter activity"/>
    <property type="evidence" value="ECO:0007669"/>
    <property type="project" value="InterPro"/>
</dbReference>
<gene>
    <name evidence="8" type="ORF">FMOSSE_LOCUS10812</name>
</gene>
<accession>A0A9N9GXV5</accession>
<feature type="domain" description="ABC transmembrane type-1" evidence="7">
    <location>
        <begin position="13"/>
        <end position="166"/>
    </location>
</feature>
<reference evidence="8" key="1">
    <citation type="submission" date="2021-06" db="EMBL/GenBank/DDBJ databases">
        <authorList>
            <person name="Kallberg Y."/>
            <person name="Tangrot J."/>
            <person name="Rosling A."/>
        </authorList>
    </citation>
    <scope>NUCLEOTIDE SEQUENCE</scope>
    <source>
        <strain evidence="8">87-6 pot B 2015</strain>
    </source>
</reference>
<keyword evidence="9" id="KW-1185">Reference proteome</keyword>
<feature type="non-terminal residue" evidence="8">
    <location>
        <position position="490"/>
    </location>
</feature>
<dbReference type="GO" id="GO:0007031">
    <property type="term" value="P:peroxisome organization"/>
    <property type="evidence" value="ECO:0007669"/>
    <property type="project" value="TreeGrafter"/>
</dbReference>
<evidence type="ECO:0000313" key="8">
    <source>
        <dbReference type="EMBL" id="CAG8637511.1"/>
    </source>
</evidence>
<dbReference type="PANTHER" id="PTHR11384">
    <property type="entry name" value="ATP-BINDING CASSETTE, SUB-FAMILY D MEMBER"/>
    <property type="match status" value="1"/>
</dbReference>
<keyword evidence="1" id="KW-0813">Transport</keyword>
<dbReference type="GO" id="GO:0005778">
    <property type="term" value="C:peroxisomal membrane"/>
    <property type="evidence" value="ECO:0007669"/>
    <property type="project" value="TreeGrafter"/>
</dbReference>
<keyword evidence="2 6" id="KW-0812">Transmembrane</keyword>
<dbReference type="GO" id="GO:0005524">
    <property type="term" value="F:ATP binding"/>
    <property type="evidence" value="ECO:0007669"/>
    <property type="project" value="InterPro"/>
</dbReference>
<evidence type="ECO:0000256" key="1">
    <source>
        <dbReference type="ARBA" id="ARBA00022448"/>
    </source>
</evidence>
<dbReference type="Pfam" id="PF06472">
    <property type="entry name" value="ABC_membrane_2"/>
    <property type="match status" value="1"/>
</dbReference>
<organism evidence="8 9">
    <name type="scientific">Funneliformis mosseae</name>
    <name type="common">Endomycorrhizal fungus</name>
    <name type="synonym">Glomus mosseae</name>
    <dbReference type="NCBI Taxonomy" id="27381"/>
    <lineage>
        <taxon>Eukaryota</taxon>
        <taxon>Fungi</taxon>
        <taxon>Fungi incertae sedis</taxon>
        <taxon>Mucoromycota</taxon>
        <taxon>Glomeromycotina</taxon>
        <taxon>Glomeromycetes</taxon>
        <taxon>Glomerales</taxon>
        <taxon>Glomeraceae</taxon>
        <taxon>Funneliformis</taxon>
    </lineage>
</organism>
<dbReference type="GO" id="GO:0042760">
    <property type="term" value="P:very long-chain fatty acid catabolic process"/>
    <property type="evidence" value="ECO:0007669"/>
    <property type="project" value="TreeGrafter"/>
</dbReference>
<name>A0A9N9GXV5_FUNMO</name>
<keyword evidence="4 6" id="KW-0472">Membrane</keyword>
<evidence type="ECO:0000256" key="4">
    <source>
        <dbReference type="ARBA" id="ARBA00023136"/>
    </source>
</evidence>
<dbReference type="Proteomes" id="UP000789375">
    <property type="component" value="Unassembled WGS sequence"/>
</dbReference>
<proteinExistence type="predicted"/>
<sequence>DDENTSDEEITNDGLKNANQCVTVDIMKFYNFLSELCSNLAKPILDVFIYNIQLAKNVVGEGLFALSLMVHKSSVILRALTPPFGKSLKNRSSRFTHSRLIENAEEIALYSGHEVEKAILDRNYFALIKHVNRIFRMRVFHGMMEDFIIKYLWGALGLILCSVPVFFTVPGVNKGDLGSRAEGFITNRRLLLSSSDAFGRIMYSYKEITELAGYTARIPELLDTFDAVKAGRYEKQLVSSVSTDENAAVLSGRGEVIEDAATIEFIDVPIVSLKGDVVSACLRGTVHRLNPRDIFIFPNVLTYHWARCVTKLFIHIPFLKLQSRRAVINYQSEKERYLRIISDLDEKIQMERANLVELTSKWYERKDVDKEPDLRINPNEGDFEDFGKDFDHSEGINNESSAGSTSFSSRKRRDMNEEPDFRINPIEGNFEDFGDGFDLGELVNYNVGSSSRRCHRTNPSIQRVTSPPRIPPSRLPSSPLSSSLISGFFW</sequence>
<feature type="transmembrane region" description="Helical" evidence="6">
    <location>
        <begin position="147"/>
        <end position="167"/>
    </location>
</feature>
<dbReference type="GO" id="GO:0005324">
    <property type="term" value="F:long-chain fatty acid transmembrane transporter activity"/>
    <property type="evidence" value="ECO:0007669"/>
    <property type="project" value="TreeGrafter"/>
</dbReference>
<feature type="compositionally biased region" description="Polar residues" evidence="5">
    <location>
        <begin position="450"/>
        <end position="465"/>
    </location>
</feature>
<dbReference type="PANTHER" id="PTHR11384:SF69">
    <property type="entry name" value="PEROXISOMAL LONG-CHAIN FATTY ACID IMPORT PROTEIN 1"/>
    <property type="match status" value="1"/>
</dbReference>
<evidence type="ECO:0000259" key="7">
    <source>
        <dbReference type="Pfam" id="PF06472"/>
    </source>
</evidence>
<evidence type="ECO:0000256" key="2">
    <source>
        <dbReference type="ARBA" id="ARBA00022692"/>
    </source>
</evidence>
<feature type="compositionally biased region" description="Polar residues" evidence="5">
    <location>
        <begin position="395"/>
        <end position="408"/>
    </location>
</feature>
<evidence type="ECO:0000256" key="6">
    <source>
        <dbReference type="SAM" id="Phobius"/>
    </source>
</evidence>